<gene>
    <name evidence="2" type="ORF">LTR97_005062</name>
</gene>
<proteinExistence type="predicted"/>
<dbReference type="InterPro" id="IPR050266">
    <property type="entry name" value="AB_hydrolase_sf"/>
</dbReference>
<protein>
    <recommendedName>
        <fullName evidence="1">AB hydrolase-1 domain-containing protein</fullName>
    </recommendedName>
</protein>
<accession>A0AAN8A2N2</accession>
<evidence type="ECO:0000313" key="3">
    <source>
        <dbReference type="Proteomes" id="UP001310594"/>
    </source>
</evidence>
<dbReference type="Proteomes" id="UP001310594">
    <property type="component" value="Unassembled WGS sequence"/>
</dbReference>
<feature type="domain" description="AB hydrolase-1" evidence="1">
    <location>
        <begin position="38"/>
        <end position="283"/>
    </location>
</feature>
<dbReference type="PANTHER" id="PTHR43798:SF5">
    <property type="entry name" value="MONOACYLGLYCEROL LIPASE ABHD6"/>
    <property type="match status" value="1"/>
</dbReference>
<dbReference type="GO" id="GO:0016020">
    <property type="term" value="C:membrane"/>
    <property type="evidence" value="ECO:0007669"/>
    <property type="project" value="TreeGrafter"/>
</dbReference>
<dbReference type="EMBL" id="JAVRQU010000007">
    <property type="protein sequence ID" value="KAK5700545.1"/>
    <property type="molecule type" value="Genomic_DNA"/>
</dbReference>
<evidence type="ECO:0000259" key="1">
    <source>
        <dbReference type="Pfam" id="PF00561"/>
    </source>
</evidence>
<evidence type="ECO:0000313" key="2">
    <source>
        <dbReference type="EMBL" id="KAK5700545.1"/>
    </source>
</evidence>
<dbReference type="GO" id="GO:0047372">
    <property type="term" value="F:monoacylglycerol lipase activity"/>
    <property type="evidence" value="ECO:0007669"/>
    <property type="project" value="TreeGrafter"/>
</dbReference>
<dbReference type="Gene3D" id="3.40.50.1820">
    <property type="entry name" value="alpha/beta hydrolase"/>
    <property type="match status" value="1"/>
</dbReference>
<organism evidence="2 3">
    <name type="scientific">Elasticomyces elasticus</name>
    <dbReference type="NCBI Taxonomy" id="574655"/>
    <lineage>
        <taxon>Eukaryota</taxon>
        <taxon>Fungi</taxon>
        <taxon>Dikarya</taxon>
        <taxon>Ascomycota</taxon>
        <taxon>Pezizomycotina</taxon>
        <taxon>Dothideomycetes</taxon>
        <taxon>Dothideomycetidae</taxon>
        <taxon>Mycosphaerellales</taxon>
        <taxon>Teratosphaeriaceae</taxon>
        <taxon>Elasticomyces</taxon>
    </lineage>
</organism>
<dbReference type="AlphaFoldDB" id="A0AAN8A2N2"/>
<dbReference type="InterPro" id="IPR029058">
    <property type="entry name" value="AB_hydrolase_fold"/>
</dbReference>
<dbReference type="InterPro" id="IPR000073">
    <property type="entry name" value="AB_hydrolase_1"/>
</dbReference>
<sequence>MSTYETAKTQYVASSTGKFAYRRLGASQGTPLLCLIHFRGTMDKWDPLLINSLAEVRPVILVDYLGIGQSEGRVAPSFRESAEDIAEFLSLINIDKIDLLGFSIGAFVVQLIALNHGDKLNVEHLIICGSSSSVGPDMPETKNDYITDATVKNLEVQHFKSLFFARTSEGGKAADDWWARLGARTESTSGEKPTNWASQGLKDEGKAMMAQGQAYAGFQNASSSQGRDGTYDRLSELKMPVLVAQGSDDWMFPTLNSFLFQQKVSNGQLIVYPNSGHGFLYQHARLFAKHVIAFLEG</sequence>
<comment type="caution">
    <text evidence="2">The sequence shown here is derived from an EMBL/GenBank/DDBJ whole genome shotgun (WGS) entry which is preliminary data.</text>
</comment>
<dbReference type="SUPFAM" id="SSF53474">
    <property type="entry name" value="alpha/beta-Hydrolases"/>
    <property type="match status" value="1"/>
</dbReference>
<name>A0AAN8A2N2_9PEZI</name>
<dbReference type="PANTHER" id="PTHR43798">
    <property type="entry name" value="MONOACYLGLYCEROL LIPASE"/>
    <property type="match status" value="1"/>
</dbReference>
<dbReference type="Pfam" id="PF00561">
    <property type="entry name" value="Abhydrolase_1"/>
    <property type="match status" value="1"/>
</dbReference>
<reference evidence="2" key="1">
    <citation type="submission" date="2023-08" db="EMBL/GenBank/DDBJ databases">
        <title>Black Yeasts Isolated from many extreme environments.</title>
        <authorList>
            <person name="Coleine C."/>
            <person name="Stajich J.E."/>
            <person name="Selbmann L."/>
        </authorList>
    </citation>
    <scope>NUCLEOTIDE SEQUENCE</scope>
    <source>
        <strain evidence="2">CCFEE 5810</strain>
    </source>
</reference>
<dbReference type="GO" id="GO:0046464">
    <property type="term" value="P:acylglycerol catabolic process"/>
    <property type="evidence" value="ECO:0007669"/>
    <property type="project" value="TreeGrafter"/>
</dbReference>